<dbReference type="InterPro" id="IPR003593">
    <property type="entry name" value="AAA+_ATPase"/>
</dbReference>
<keyword evidence="3" id="KW-0067">ATP-binding</keyword>
<dbReference type="AlphaFoldDB" id="A0A852SN34"/>
<evidence type="ECO:0000256" key="3">
    <source>
        <dbReference type="ARBA" id="ARBA00022840"/>
    </source>
</evidence>
<reference evidence="5 6" key="1">
    <citation type="submission" date="2020-07" db="EMBL/GenBank/DDBJ databases">
        <title>Sequencing the genomes of 1000 actinobacteria strains.</title>
        <authorList>
            <person name="Klenk H.-P."/>
        </authorList>
    </citation>
    <scope>NUCLEOTIDE SEQUENCE [LARGE SCALE GENOMIC DNA]</scope>
    <source>
        <strain evidence="5 6">DSM 26474</strain>
    </source>
</reference>
<gene>
    <name evidence="5" type="ORF">BJ984_001368</name>
</gene>
<comment type="similarity">
    <text evidence="1">Belongs to the AAA ATPase family.</text>
</comment>
<evidence type="ECO:0000313" key="6">
    <source>
        <dbReference type="Proteomes" id="UP000549913"/>
    </source>
</evidence>
<dbReference type="RefSeq" id="WP_179547399.1">
    <property type="nucleotide sequence ID" value="NZ_BSEW01000001.1"/>
</dbReference>
<name>A0A852SN34_9MICO</name>
<dbReference type="Gene3D" id="1.10.8.60">
    <property type="match status" value="1"/>
</dbReference>
<dbReference type="SMART" id="SM00382">
    <property type="entry name" value="AAA"/>
    <property type="match status" value="1"/>
</dbReference>
<proteinExistence type="inferred from homology"/>
<evidence type="ECO:0000259" key="4">
    <source>
        <dbReference type="SMART" id="SM00382"/>
    </source>
</evidence>
<dbReference type="CDD" id="cd19481">
    <property type="entry name" value="RecA-like_protease"/>
    <property type="match status" value="1"/>
</dbReference>
<dbReference type="InterPro" id="IPR027417">
    <property type="entry name" value="P-loop_NTPase"/>
</dbReference>
<evidence type="ECO:0000313" key="5">
    <source>
        <dbReference type="EMBL" id="NYD70210.1"/>
    </source>
</evidence>
<dbReference type="InterPro" id="IPR003959">
    <property type="entry name" value="ATPase_AAA_core"/>
</dbReference>
<dbReference type="Proteomes" id="UP000549913">
    <property type="component" value="Unassembled WGS sequence"/>
</dbReference>
<dbReference type="Gene3D" id="3.40.50.300">
    <property type="entry name" value="P-loop containing nucleotide triphosphate hydrolases"/>
    <property type="match status" value="1"/>
</dbReference>
<dbReference type="GO" id="GO:0016887">
    <property type="term" value="F:ATP hydrolysis activity"/>
    <property type="evidence" value="ECO:0007669"/>
    <property type="project" value="InterPro"/>
</dbReference>
<comment type="caution">
    <text evidence="5">The sequence shown here is derived from an EMBL/GenBank/DDBJ whole genome shotgun (WGS) entry which is preliminary data.</text>
</comment>
<dbReference type="GO" id="GO:0005524">
    <property type="term" value="F:ATP binding"/>
    <property type="evidence" value="ECO:0007669"/>
    <property type="project" value="UniProtKB-KW"/>
</dbReference>
<feature type="domain" description="AAA+ ATPase" evidence="4">
    <location>
        <begin position="247"/>
        <end position="374"/>
    </location>
</feature>
<keyword evidence="2" id="KW-0547">Nucleotide-binding</keyword>
<sequence length="484" mass="51129">MDRQTQDFAELFRRFLEEIVHREPEGGTTLSPLGVQLQEFLGAEVAALPVVTHPIAAHRLVDADVALADLAAESGSEPMGVSGGQMREQSSLAELVAPPHRFPYRTGPIDYVSVPSGPASTRRVMSFGMHLLTFQGTPLVALQRAANPERGRAAASLEVLTADPATADAFIAEFGRRMLALSVLRGQVLSFTGNEYGQSAAGATFLPRPTVAADDVVLAPGVLDSVVRHVVGVGEQRERLRAQHQHLKRGVLLYGPPGTGKTLTVRHLLARTPGTTAVLLTGSGIRFVTEAAELARAMQPALVVLEDVDLVASDRMMHHGPQPLLFEVLDALDGLDGDADVAFVLTTNRVDVLERALADRPGRVDLAVEIALPDLESRRRLFARYADGLPFGSAAVEAAADRAEGTTGSFAKELVRRAVLTAAEAGREVTDDDLAAALDGLLDDRSRLTRSLLGTPSGSDSGEAGAGADGMPGGGSFVTYTAGY</sequence>
<evidence type="ECO:0000256" key="2">
    <source>
        <dbReference type="ARBA" id="ARBA00022741"/>
    </source>
</evidence>
<organism evidence="5 6">
    <name type="scientific">Herbiconiux flava</name>
    <dbReference type="NCBI Taxonomy" id="881268"/>
    <lineage>
        <taxon>Bacteria</taxon>
        <taxon>Bacillati</taxon>
        <taxon>Actinomycetota</taxon>
        <taxon>Actinomycetes</taxon>
        <taxon>Micrococcales</taxon>
        <taxon>Microbacteriaceae</taxon>
        <taxon>Herbiconiux</taxon>
    </lineage>
</organism>
<dbReference type="SUPFAM" id="SSF52540">
    <property type="entry name" value="P-loop containing nucleoside triphosphate hydrolases"/>
    <property type="match status" value="1"/>
</dbReference>
<dbReference type="InterPro" id="IPR050221">
    <property type="entry name" value="26S_Proteasome_ATPase"/>
</dbReference>
<accession>A0A852SN34</accession>
<protein>
    <recommendedName>
        <fullName evidence="4">AAA+ ATPase domain-containing protein</fullName>
    </recommendedName>
</protein>
<keyword evidence="6" id="KW-1185">Reference proteome</keyword>
<dbReference type="Pfam" id="PF00004">
    <property type="entry name" value="AAA"/>
    <property type="match status" value="1"/>
</dbReference>
<dbReference type="PANTHER" id="PTHR23073">
    <property type="entry name" value="26S PROTEASOME REGULATORY SUBUNIT"/>
    <property type="match status" value="1"/>
</dbReference>
<dbReference type="EMBL" id="JACCBM010000001">
    <property type="protein sequence ID" value="NYD70210.1"/>
    <property type="molecule type" value="Genomic_DNA"/>
</dbReference>
<evidence type="ECO:0000256" key="1">
    <source>
        <dbReference type="ARBA" id="ARBA00006914"/>
    </source>
</evidence>